<dbReference type="SUPFAM" id="SSF53335">
    <property type="entry name" value="S-adenosyl-L-methionine-dependent methyltransferases"/>
    <property type="match status" value="1"/>
</dbReference>
<organism evidence="5">
    <name type="scientific">freshwater metagenome</name>
    <dbReference type="NCBI Taxonomy" id="449393"/>
    <lineage>
        <taxon>unclassified sequences</taxon>
        <taxon>metagenomes</taxon>
        <taxon>ecological metagenomes</taxon>
    </lineage>
</organism>
<keyword evidence="2" id="KW-0808">Transferase</keyword>
<dbReference type="AlphaFoldDB" id="A0A6J6ZUC0"/>
<dbReference type="Pfam" id="PF01938">
    <property type="entry name" value="TRAM"/>
    <property type="match status" value="1"/>
</dbReference>
<dbReference type="EMBL" id="CAFAAJ010000222">
    <property type="protein sequence ID" value="CAB4824073.1"/>
    <property type="molecule type" value="Genomic_DNA"/>
</dbReference>
<evidence type="ECO:0000313" key="5">
    <source>
        <dbReference type="EMBL" id="CAB4824073.1"/>
    </source>
</evidence>
<gene>
    <name evidence="5" type="ORF">UFOPK3001_02356</name>
</gene>
<dbReference type="GO" id="GO:0070475">
    <property type="term" value="P:rRNA base methylation"/>
    <property type="evidence" value="ECO:0007669"/>
    <property type="project" value="TreeGrafter"/>
</dbReference>
<dbReference type="PANTHER" id="PTHR11061:SF30">
    <property type="entry name" value="TRNA (URACIL(54)-C(5))-METHYLTRANSFERASE"/>
    <property type="match status" value="1"/>
</dbReference>
<dbReference type="InterPro" id="IPR029063">
    <property type="entry name" value="SAM-dependent_MTases_sf"/>
</dbReference>
<dbReference type="Gene3D" id="2.40.50.140">
    <property type="entry name" value="Nucleic acid-binding proteins"/>
    <property type="match status" value="1"/>
</dbReference>
<dbReference type="InterPro" id="IPR002792">
    <property type="entry name" value="TRAM_dom"/>
</dbReference>
<keyword evidence="1" id="KW-0489">Methyltransferase</keyword>
<dbReference type="SUPFAM" id="SSF50249">
    <property type="entry name" value="Nucleic acid-binding proteins"/>
    <property type="match status" value="1"/>
</dbReference>
<evidence type="ECO:0000256" key="2">
    <source>
        <dbReference type="ARBA" id="ARBA00022679"/>
    </source>
</evidence>
<dbReference type="PROSITE" id="PS51687">
    <property type="entry name" value="SAM_MT_RNA_M5U"/>
    <property type="match status" value="1"/>
</dbReference>
<evidence type="ECO:0000259" key="4">
    <source>
        <dbReference type="PROSITE" id="PS50926"/>
    </source>
</evidence>
<dbReference type="PANTHER" id="PTHR11061">
    <property type="entry name" value="RNA M5U METHYLTRANSFERASE"/>
    <property type="match status" value="1"/>
</dbReference>
<proteinExistence type="predicted"/>
<evidence type="ECO:0000256" key="3">
    <source>
        <dbReference type="ARBA" id="ARBA00022691"/>
    </source>
</evidence>
<accession>A0A6J6ZUC0</accession>
<dbReference type="GO" id="GO:0070041">
    <property type="term" value="F:rRNA (uridine-C5-)-methyltransferase activity"/>
    <property type="evidence" value="ECO:0007669"/>
    <property type="project" value="TreeGrafter"/>
</dbReference>
<dbReference type="Gene3D" id="3.40.50.150">
    <property type="entry name" value="Vaccinia Virus protein VP39"/>
    <property type="match status" value="1"/>
</dbReference>
<reference evidence="5" key="1">
    <citation type="submission" date="2020-05" db="EMBL/GenBank/DDBJ databases">
        <authorList>
            <person name="Chiriac C."/>
            <person name="Salcher M."/>
            <person name="Ghai R."/>
            <person name="Kavagutti S V."/>
        </authorList>
    </citation>
    <scope>NUCLEOTIDE SEQUENCE</scope>
</reference>
<dbReference type="InterPro" id="IPR012340">
    <property type="entry name" value="NA-bd_OB-fold"/>
</dbReference>
<dbReference type="InterPro" id="IPR010280">
    <property type="entry name" value="U5_MeTrfase_fam"/>
</dbReference>
<dbReference type="Gene3D" id="2.40.50.1070">
    <property type="match status" value="1"/>
</dbReference>
<feature type="domain" description="TRAM" evidence="4">
    <location>
        <begin position="1"/>
        <end position="57"/>
    </location>
</feature>
<evidence type="ECO:0000256" key="1">
    <source>
        <dbReference type="ARBA" id="ARBA00022603"/>
    </source>
</evidence>
<protein>
    <submittedName>
        <fullName evidence="5">Unannotated protein</fullName>
    </submittedName>
</protein>
<dbReference type="PROSITE" id="PS50926">
    <property type="entry name" value="TRAM"/>
    <property type="match status" value="1"/>
</dbReference>
<sequence>MVMDLELAVERLAVGGNGIAREPDGRVVFVEGALPGETVRAEIVSRGKDFWRARTLEVIEAAAARVAPPCPHVRAGCGGCGWQYVATGAQPTLKAAMVRDALARQGRLADAVVTVGSGVDGFGYRTTLRAGVAPDGRLGLRRQASHEIVRLGDCPVAHPALSALLGTVRAPGADEVVMRVSEASAEQTLLVVPGTATTRLEGVPADVKVGADAFLFEVVDGQRLRVSAGSFFQSSARSASLLVDAVRRAAGDTSGMTSWADLYSGIGLFAATLFRDVAVVAVELSASSVADARLNLADRQAAIIEGDVEAWTPEPMDLVVADPSRSGLGRGGVGAVTATGAGTVVLVSCDAAALGRDTALLAAAGYRHAGSEVLELFPQTPHVEVVTRFERVDG</sequence>
<keyword evidence="3" id="KW-0949">S-adenosyl-L-methionine</keyword>
<name>A0A6J6ZUC0_9ZZZZ</name>